<feature type="domain" description="Helix-hairpin-helix DNA-binding motif class 1" evidence="1">
    <location>
        <begin position="57"/>
        <end position="76"/>
    </location>
</feature>
<dbReference type="Gene3D" id="1.10.150.110">
    <property type="entry name" value="DNA polymerase beta, N-terminal domain-like"/>
    <property type="match status" value="1"/>
</dbReference>
<gene>
    <name evidence="2" type="ORF">N177_1750</name>
</gene>
<dbReference type="SUPFAM" id="SSF47781">
    <property type="entry name" value="RuvA domain 2-like"/>
    <property type="match status" value="1"/>
</dbReference>
<evidence type="ECO:0000313" key="2">
    <source>
        <dbReference type="EMBL" id="ESR25455.1"/>
    </source>
</evidence>
<dbReference type="eggNOG" id="COG1796">
    <property type="taxonomic scope" value="Bacteria"/>
</dbReference>
<comment type="caution">
    <text evidence="2">The sequence shown here is derived from an EMBL/GenBank/DDBJ whole genome shotgun (WGS) entry which is preliminary data.</text>
</comment>
<dbReference type="SMART" id="SM00278">
    <property type="entry name" value="HhH1"/>
    <property type="match status" value="3"/>
</dbReference>
<evidence type="ECO:0000259" key="1">
    <source>
        <dbReference type="SMART" id="SM00278"/>
    </source>
</evidence>
<feature type="domain" description="Helix-hairpin-helix DNA-binding motif class 1" evidence="1">
    <location>
        <begin position="92"/>
        <end position="111"/>
    </location>
</feature>
<protein>
    <submittedName>
        <fullName evidence="2">Putative DNA polymerase family X</fullName>
    </submittedName>
</protein>
<feature type="domain" description="Helix-hairpin-helix DNA-binding motif class 1" evidence="1">
    <location>
        <begin position="18"/>
        <end position="37"/>
    </location>
</feature>
<dbReference type="SUPFAM" id="SSF47802">
    <property type="entry name" value="DNA polymerase beta, N-terminal domain-like"/>
    <property type="match status" value="1"/>
</dbReference>
<dbReference type="GO" id="GO:0003677">
    <property type="term" value="F:DNA binding"/>
    <property type="evidence" value="ECO:0007669"/>
    <property type="project" value="InterPro"/>
</dbReference>
<proteinExistence type="predicted"/>
<keyword evidence="3" id="KW-1185">Reference proteome</keyword>
<accession>V4RQQ3</accession>
<evidence type="ECO:0000313" key="3">
    <source>
        <dbReference type="Proteomes" id="UP000017819"/>
    </source>
</evidence>
<dbReference type="AlphaFoldDB" id="V4RQQ3"/>
<reference evidence="2 3" key="1">
    <citation type="journal article" date="2014" name="Genome Announc.">
        <title>Draft Genome Sequence of Lutibaculum baratangense Strain AMV1T, Isolated from a Mud Volcano in Andamans, India.</title>
        <authorList>
            <person name="Singh A."/>
            <person name="Sreenivas A."/>
            <person name="Sathyanarayana Reddy G."/>
            <person name="Pinnaka A.K."/>
            <person name="Shivaji S."/>
        </authorList>
    </citation>
    <scope>NUCLEOTIDE SEQUENCE [LARGE SCALE GENOMIC DNA]</scope>
    <source>
        <strain evidence="2 3">AMV1</strain>
    </source>
</reference>
<dbReference type="Gene3D" id="1.10.150.20">
    <property type="entry name" value="5' to 3' exonuclease, C-terminal subdomain"/>
    <property type="match status" value="1"/>
</dbReference>
<dbReference type="PATRIC" id="fig|631454.5.peg.1729"/>
<dbReference type="STRING" id="631454.N177_1750"/>
<dbReference type="GO" id="GO:0006281">
    <property type="term" value="P:DNA repair"/>
    <property type="evidence" value="ECO:0007669"/>
    <property type="project" value="InterPro"/>
</dbReference>
<dbReference type="InterPro" id="IPR003583">
    <property type="entry name" value="Hlx-hairpin-Hlx_DNA-bd_motif"/>
</dbReference>
<dbReference type="InterPro" id="IPR010994">
    <property type="entry name" value="RuvA_2-like"/>
</dbReference>
<sequence length="248" mass="27563">MVALGEPVSKILNEKGRDGLIALPGVGRSIASALAEMVTTGRWSQLERVRGALEQEKLFQTIPGIGPELARHLCETLHLETIEALEIAAHDGRLEKVPGFGRRRGDMVRAALLRRLGRPWLREMRNQQPRPPVDVLLDVDREYRGKAKAGRLRTVAPKRLNPSGEAWLPILHTRRGDWHFTALYSNTALAHDLCRTGDWVVIYHHTDTSPEGQCTVVTETRGPMAGKRVVRGREGECGVLQNSASPRS</sequence>
<dbReference type="Proteomes" id="UP000017819">
    <property type="component" value="Unassembled WGS sequence"/>
</dbReference>
<dbReference type="InterPro" id="IPR027421">
    <property type="entry name" value="DNA_pol_lamdba_lyase_dom_sf"/>
</dbReference>
<dbReference type="EMBL" id="AWXZ01000020">
    <property type="protein sequence ID" value="ESR25455.1"/>
    <property type="molecule type" value="Genomic_DNA"/>
</dbReference>
<dbReference type="Pfam" id="PF14520">
    <property type="entry name" value="HHH_5"/>
    <property type="match status" value="1"/>
</dbReference>
<name>V4RQQ3_9HYPH</name>
<organism evidence="2 3">
    <name type="scientific">Lutibaculum baratangense AMV1</name>
    <dbReference type="NCBI Taxonomy" id="631454"/>
    <lineage>
        <taxon>Bacteria</taxon>
        <taxon>Pseudomonadati</taxon>
        <taxon>Pseudomonadota</taxon>
        <taxon>Alphaproteobacteria</taxon>
        <taxon>Hyphomicrobiales</taxon>
        <taxon>Tepidamorphaceae</taxon>
        <taxon>Lutibaculum</taxon>
    </lineage>
</organism>